<keyword evidence="1 4" id="KW-0489">Methyltransferase</keyword>
<accession>A0A845ALW2</accession>
<dbReference type="GO" id="GO:0032259">
    <property type="term" value="P:methylation"/>
    <property type="evidence" value="ECO:0007669"/>
    <property type="project" value="UniProtKB-KW"/>
</dbReference>
<evidence type="ECO:0000259" key="3">
    <source>
        <dbReference type="Pfam" id="PF13649"/>
    </source>
</evidence>
<name>A0A845ALW2_9SPHN</name>
<evidence type="ECO:0000313" key="4">
    <source>
        <dbReference type="EMBL" id="MXP29865.1"/>
    </source>
</evidence>
<dbReference type="AlphaFoldDB" id="A0A845ALW2"/>
<dbReference type="InterPro" id="IPR029063">
    <property type="entry name" value="SAM-dependent_MTases_sf"/>
</dbReference>
<dbReference type="Pfam" id="PF13649">
    <property type="entry name" value="Methyltransf_25"/>
    <property type="match status" value="1"/>
</dbReference>
<keyword evidence="5" id="KW-1185">Reference proteome</keyword>
<comment type="caution">
    <text evidence="4">The sequence shown here is derived from an EMBL/GenBank/DDBJ whole genome shotgun (WGS) entry which is preliminary data.</text>
</comment>
<dbReference type="InterPro" id="IPR041698">
    <property type="entry name" value="Methyltransf_25"/>
</dbReference>
<evidence type="ECO:0000313" key="5">
    <source>
        <dbReference type="Proteomes" id="UP000439780"/>
    </source>
</evidence>
<dbReference type="EMBL" id="WTYA01000012">
    <property type="protein sequence ID" value="MXP29865.1"/>
    <property type="molecule type" value="Genomic_DNA"/>
</dbReference>
<evidence type="ECO:0000256" key="1">
    <source>
        <dbReference type="ARBA" id="ARBA00022603"/>
    </source>
</evidence>
<keyword evidence="2 4" id="KW-0808">Transferase</keyword>
<gene>
    <name evidence="4" type="ORF">GRI58_13705</name>
</gene>
<dbReference type="GO" id="GO:0008168">
    <property type="term" value="F:methyltransferase activity"/>
    <property type="evidence" value="ECO:0007669"/>
    <property type="project" value="UniProtKB-KW"/>
</dbReference>
<dbReference type="SUPFAM" id="SSF53335">
    <property type="entry name" value="S-adenosyl-L-methionine-dependent methyltransferases"/>
    <property type="match status" value="1"/>
</dbReference>
<sequence length="214" mass="23746">MTILDKPAARDLYDRIAQRYDGWLSTFRLLGLNRWRRRLIDALKIAPGDEVVDLCCGTGENLALLAAAVGPGGRVVGIDLSEGMLDRARTKVVSARLGNVELIRGDVESFEVPRTASVVLSTFGLEMVPLYDDVIRRCARDLPSASRFGLLGVKFPERWPDLLVTALEPLVRRFGATREYREFRPWVSAATHMNQLSYAEHLAGAVYSSVAATR</sequence>
<proteinExistence type="predicted"/>
<organism evidence="4 5">
    <name type="scientific">Qipengyuania algicida</name>
    <dbReference type="NCBI Taxonomy" id="1836209"/>
    <lineage>
        <taxon>Bacteria</taxon>
        <taxon>Pseudomonadati</taxon>
        <taxon>Pseudomonadota</taxon>
        <taxon>Alphaproteobacteria</taxon>
        <taxon>Sphingomonadales</taxon>
        <taxon>Erythrobacteraceae</taxon>
        <taxon>Qipengyuania</taxon>
    </lineage>
</organism>
<dbReference type="Gene3D" id="3.40.50.150">
    <property type="entry name" value="Vaccinia Virus protein VP39"/>
    <property type="match status" value="1"/>
</dbReference>
<dbReference type="Proteomes" id="UP000439780">
    <property type="component" value="Unassembled WGS sequence"/>
</dbReference>
<dbReference type="PANTHER" id="PTHR43861:SF1">
    <property type="entry name" value="TRANS-ACONITATE 2-METHYLTRANSFERASE"/>
    <property type="match status" value="1"/>
</dbReference>
<dbReference type="RefSeq" id="WP_160754165.1">
    <property type="nucleotide sequence ID" value="NZ_WTYA01000012.1"/>
</dbReference>
<dbReference type="PANTHER" id="PTHR43861">
    <property type="entry name" value="TRANS-ACONITATE 2-METHYLTRANSFERASE-RELATED"/>
    <property type="match status" value="1"/>
</dbReference>
<dbReference type="OrthoDB" id="9777830at2"/>
<protein>
    <submittedName>
        <fullName evidence="4">Methyltransferase domain-containing protein</fullName>
    </submittedName>
</protein>
<feature type="domain" description="Methyltransferase" evidence="3">
    <location>
        <begin position="51"/>
        <end position="140"/>
    </location>
</feature>
<reference evidence="4 5" key="1">
    <citation type="submission" date="2019-12" db="EMBL/GenBank/DDBJ databases">
        <title>Genomic-based taxomic classification of the family Erythrobacteraceae.</title>
        <authorList>
            <person name="Xu L."/>
        </authorList>
    </citation>
    <scope>NUCLEOTIDE SEQUENCE [LARGE SCALE GENOMIC DNA]</scope>
    <source>
        <strain evidence="4 5">KEMB 9005-328</strain>
    </source>
</reference>
<dbReference type="CDD" id="cd02440">
    <property type="entry name" value="AdoMet_MTases"/>
    <property type="match status" value="1"/>
</dbReference>
<evidence type="ECO:0000256" key="2">
    <source>
        <dbReference type="ARBA" id="ARBA00022679"/>
    </source>
</evidence>